<dbReference type="CDD" id="cd08276">
    <property type="entry name" value="MDR7"/>
    <property type="match status" value="1"/>
</dbReference>
<organism evidence="3 4">
    <name type="scientific">Muricoccus vinaceus</name>
    <dbReference type="NCBI Taxonomy" id="424704"/>
    <lineage>
        <taxon>Bacteria</taxon>
        <taxon>Pseudomonadati</taxon>
        <taxon>Pseudomonadota</taxon>
        <taxon>Alphaproteobacteria</taxon>
        <taxon>Acetobacterales</taxon>
        <taxon>Roseomonadaceae</taxon>
        <taxon>Muricoccus</taxon>
    </lineage>
</organism>
<comment type="caution">
    <text evidence="3">The sequence shown here is derived from an EMBL/GenBank/DDBJ whole genome shotgun (WGS) entry which is preliminary data.</text>
</comment>
<dbReference type="Proteomes" id="UP001589789">
    <property type="component" value="Unassembled WGS sequence"/>
</dbReference>
<dbReference type="SUPFAM" id="SSF50129">
    <property type="entry name" value="GroES-like"/>
    <property type="match status" value="1"/>
</dbReference>
<dbReference type="InterPro" id="IPR052711">
    <property type="entry name" value="Zinc_ADH-like"/>
</dbReference>
<name>A0ABV6IRS4_9PROT</name>
<dbReference type="PANTHER" id="PTHR45033:SF2">
    <property type="entry name" value="ZINC-TYPE ALCOHOL DEHYDROGENASE-LIKE PROTEIN C1773.06C"/>
    <property type="match status" value="1"/>
</dbReference>
<dbReference type="Pfam" id="PF08240">
    <property type="entry name" value="ADH_N"/>
    <property type="match status" value="1"/>
</dbReference>
<feature type="region of interest" description="Disordered" evidence="1">
    <location>
        <begin position="12"/>
        <end position="37"/>
    </location>
</feature>
<evidence type="ECO:0000313" key="4">
    <source>
        <dbReference type="Proteomes" id="UP001589789"/>
    </source>
</evidence>
<dbReference type="PANTHER" id="PTHR45033">
    <property type="match status" value="1"/>
</dbReference>
<dbReference type="EC" id="1.1.1.-" evidence="3"/>
<dbReference type="InterPro" id="IPR036291">
    <property type="entry name" value="NAD(P)-bd_dom_sf"/>
</dbReference>
<reference evidence="3 4" key="1">
    <citation type="submission" date="2024-09" db="EMBL/GenBank/DDBJ databases">
        <authorList>
            <person name="Sun Q."/>
            <person name="Mori K."/>
        </authorList>
    </citation>
    <scope>NUCLEOTIDE SEQUENCE [LARGE SCALE GENOMIC DNA]</scope>
    <source>
        <strain evidence="3 4">CCM 7468</strain>
    </source>
</reference>
<gene>
    <name evidence="3" type="ORF">ACFFIC_12175</name>
</gene>
<evidence type="ECO:0000259" key="2">
    <source>
        <dbReference type="SMART" id="SM00829"/>
    </source>
</evidence>
<dbReference type="InterPro" id="IPR011032">
    <property type="entry name" value="GroES-like_sf"/>
</dbReference>
<dbReference type="SMART" id="SM00829">
    <property type="entry name" value="PKS_ER"/>
    <property type="match status" value="1"/>
</dbReference>
<dbReference type="EMBL" id="JBHLVZ010000028">
    <property type="protein sequence ID" value="MFC0386295.1"/>
    <property type="molecule type" value="Genomic_DNA"/>
</dbReference>
<feature type="domain" description="Enoyl reductase (ER)" evidence="2">
    <location>
        <begin position="19"/>
        <end position="342"/>
    </location>
</feature>
<dbReference type="RefSeq" id="WP_377050630.1">
    <property type="nucleotide sequence ID" value="NZ_JBHLVZ010000028.1"/>
</dbReference>
<dbReference type="Gene3D" id="3.40.50.720">
    <property type="entry name" value="NAD(P)-binding Rossmann-like Domain"/>
    <property type="match status" value="1"/>
</dbReference>
<dbReference type="SUPFAM" id="SSF51735">
    <property type="entry name" value="NAD(P)-binding Rossmann-fold domains"/>
    <property type="match status" value="1"/>
</dbReference>
<dbReference type="GO" id="GO:0016491">
    <property type="term" value="F:oxidoreductase activity"/>
    <property type="evidence" value="ECO:0007669"/>
    <property type="project" value="UniProtKB-KW"/>
</dbReference>
<dbReference type="InterPro" id="IPR013149">
    <property type="entry name" value="ADH-like_C"/>
</dbReference>
<keyword evidence="3" id="KW-0560">Oxidoreductase</keyword>
<evidence type="ECO:0000256" key="1">
    <source>
        <dbReference type="SAM" id="MobiDB-lite"/>
    </source>
</evidence>
<proteinExistence type="predicted"/>
<feature type="compositionally biased region" description="Basic and acidic residues" evidence="1">
    <location>
        <begin position="22"/>
        <end position="31"/>
    </location>
</feature>
<keyword evidence="4" id="KW-1185">Reference proteome</keyword>
<dbReference type="InterPro" id="IPR013154">
    <property type="entry name" value="ADH-like_N"/>
</dbReference>
<dbReference type="Pfam" id="PF00107">
    <property type="entry name" value="ADH_zinc_N"/>
    <property type="match status" value="1"/>
</dbReference>
<evidence type="ECO:0000313" key="3">
    <source>
        <dbReference type="EMBL" id="MFC0386295.1"/>
    </source>
</evidence>
<sequence>METTMKAMVVRAPDATGQGGLDRIELADRPDPGPPGPGQIRVALHASSLNFHDLGVASGQMRAADGRVLMADGAGVVEAVGEGVTDFAPGDHVVSCFFPDWQDGPPTIADFSRTPGDGIDGFAQEFVTLPATAFTRAPHGFSHLEAATLTTAGLTAWRALVVDGGLKPGDTVLALGTGGVSIFALQLAKLAGARVIITSSSDEKLERARALGADNTVNYRSTPEWGARVRELTGGRGVDHVVEVGGPGTLPQSIQAVRVGGHISLIGVLTGRGGEVPTSLLMAKQARLQGLIVGSRRQQQDFVRALDGGALRPVIDRTFPLEALADAFRHEEGASHFGKIGVEW</sequence>
<accession>A0ABV6IRS4</accession>
<dbReference type="Gene3D" id="3.90.180.10">
    <property type="entry name" value="Medium-chain alcohol dehydrogenases, catalytic domain"/>
    <property type="match status" value="1"/>
</dbReference>
<protein>
    <submittedName>
        <fullName evidence="3">NAD(P)-dependent alcohol dehydrogenase</fullName>
        <ecNumber evidence="3">1.1.1.-</ecNumber>
    </submittedName>
</protein>
<dbReference type="InterPro" id="IPR020843">
    <property type="entry name" value="ER"/>
</dbReference>